<evidence type="ECO:0000313" key="11">
    <source>
        <dbReference type="EMBL" id="WRY35042.1"/>
    </source>
</evidence>
<dbReference type="Proteomes" id="UP001623290">
    <property type="component" value="Chromosome"/>
</dbReference>
<dbReference type="Pfam" id="PF01554">
    <property type="entry name" value="MatE"/>
    <property type="match status" value="2"/>
</dbReference>
<evidence type="ECO:0000256" key="9">
    <source>
        <dbReference type="ARBA" id="ARBA00031636"/>
    </source>
</evidence>
<feature type="transmembrane region" description="Helical" evidence="10">
    <location>
        <begin position="157"/>
        <end position="178"/>
    </location>
</feature>
<feature type="transmembrane region" description="Helical" evidence="10">
    <location>
        <begin position="352"/>
        <end position="369"/>
    </location>
</feature>
<dbReference type="InterPro" id="IPR002528">
    <property type="entry name" value="MATE_fam"/>
</dbReference>
<protein>
    <recommendedName>
        <fullName evidence="9">Multidrug-efflux transporter</fullName>
    </recommendedName>
</protein>
<evidence type="ECO:0000256" key="3">
    <source>
        <dbReference type="ARBA" id="ARBA00022449"/>
    </source>
</evidence>
<feature type="transmembrane region" description="Helical" evidence="10">
    <location>
        <begin position="89"/>
        <end position="108"/>
    </location>
</feature>
<evidence type="ECO:0000256" key="7">
    <source>
        <dbReference type="ARBA" id="ARBA00023065"/>
    </source>
</evidence>
<keyword evidence="5 10" id="KW-0812">Transmembrane</keyword>
<keyword evidence="6 10" id="KW-1133">Transmembrane helix</keyword>
<evidence type="ECO:0000256" key="6">
    <source>
        <dbReference type="ARBA" id="ARBA00022989"/>
    </source>
</evidence>
<evidence type="ECO:0000256" key="8">
    <source>
        <dbReference type="ARBA" id="ARBA00023136"/>
    </source>
</evidence>
<evidence type="ECO:0000256" key="4">
    <source>
        <dbReference type="ARBA" id="ARBA00022475"/>
    </source>
</evidence>
<keyword evidence="4" id="KW-1003">Cell membrane</keyword>
<dbReference type="InterPro" id="IPR050222">
    <property type="entry name" value="MATE_MdtK"/>
</dbReference>
<keyword evidence="12" id="KW-1185">Reference proteome</keyword>
<feature type="transmembrane region" description="Helical" evidence="10">
    <location>
        <begin position="313"/>
        <end position="332"/>
    </location>
</feature>
<organism evidence="11 12">
    <name type="scientific">Thioclava litoralis</name>
    <dbReference type="NCBI Taxonomy" id="3076557"/>
    <lineage>
        <taxon>Bacteria</taxon>
        <taxon>Pseudomonadati</taxon>
        <taxon>Pseudomonadota</taxon>
        <taxon>Alphaproteobacteria</taxon>
        <taxon>Rhodobacterales</taxon>
        <taxon>Paracoccaceae</taxon>
        <taxon>Thioclava</taxon>
    </lineage>
</organism>
<comment type="subcellular location">
    <subcellularLocation>
        <location evidence="1">Cell inner membrane</location>
        <topology evidence="1">Multi-pass membrane protein</topology>
    </subcellularLocation>
</comment>
<dbReference type="PANTHER" id="PTHR43298:SF2">
    <property type="entry name" value="FMN_FAD EXPORTER YEEO-RELATED"/>
    <property type="match status" value="1"/>
</dbReference>
<sequence length="450" mass="48042">MGAFGHMRAILTLGLPLVGSNLAAAGLGVTDTIMMGWYGVPELAAVVLGTNYLFFFFLFGTGFANAIIGRVSMALGGNDETQARRDTRMALWLSVLTGLVSIPCMWHSAAVLQALGQAPETARLAQDYLRIAGLGIVPMLVVAVLRSYLSAFERTQIVLWVTLSAVGLNIVCNWLLIFGEMGFPEMGVRGAALSSVLVQTVSMLVLMVYAHRARGLSHVALWQRFWRPDWSAFGAVARMGIPIGLTILAEASMFQMAALMMGWLGTIELAANGIVMETSVLAFMLHMGLANAATVRAGRAYGAGAPEHLRRGAITVICMSLVIVAVTVTAFLGIPEKIVSLFLKPGGDSAQILLLASGLLALAGLFQLFDAMQVLAMGLLRGLQDTRVPMWIALASYWLVGIPTGYVLAFHVGLQSHGVWLGLAAGLATASSLLMYRFWVVRGGGRRPMA</sequence>
<dbReference type="InterPro" id="IPR048279">
    <property type="entry name" value="MdtK-like"/>
</dbReference>
<evidence type="ECO:0000256" key="1">
    <source>
        <dbReference type="ARBA" id="ARBA00004429"/>
    </source>
</evidence>
<keyword evidence="8 10" id="KW-0472">Membrane</keyword>
<evidence type="ECO:0000256" key="10">
    <source>
        <dbReference type="SAM" id="Phobius"/>
    </source>
</evidence>
<dbReference type="RefSeq" id="WP_406721644.1">
    <property type="nucleotide sequence ID" value="NZ_CP135443.1"/>
</dbReference>
<evidence type="ECO:0000256" key="2">
    <source>
        <dbReference type="ARBA" id="ARBA00022448"/>
    </source>
</evidence>
<feature type="transmembrane region" description="Helical" evidence="10">
    <location>
        <begin position="269"/>
        <end position="292"/>
    </location>
</feature>
<keyword evidence="3" id="KW-0050">Antiport</keyword>
<name>A0ABZ1E1V7_9RHOB</name>
<dbReference type="EMBL" id="CP135443">
    <property type="protein sequence ID" value="WRY35042.1"/>
    <property type="molecule type" value="Genomic_DNA"/>
</dbReference>
<dbReference type="NCBIfam" id="TIGR00797">
    <property type="entry name" value="matE"/>
    <property type="match status" value="1"/>
</dbReference>
<dbReference type="CDD" id="cd13131">
    <property type="entry name" value="MATE_NorM_like"/>
    <property type="match status" value="1"/>
</dbReference>
<reference evidence="11 12" key="1">
    <citation type="submission" date="2023-09" db="EMBL/GenBank/DDBJ databases">
        <title>Thioclava shenzhenensis sp. nov., a multidrug resistant bacteria-antagonizing species isolated from coastal seawater.</title>
        <authorList>
            <person name="Long M."/>
        </authorList>
    </citation>
    <scope>NUCLEOTIDE SEQUENCE [LARGE SCALE GENOMIC DNA]</scope>
    <source>
        <strain evidence="11 12">FTW29</strain>
    </source>
</reference>
<gene>
    <name evidence="11" type="ORF">RPE78_09355</name>
</gene>
<feature type="transmembrane region" description="Helical" evidence="10">
    <location>
        <begin position="44"/>
        <end position="68"/>
    </location>
</feature>
<keyword evidence="2" id="KW-0813">Transport</keyword>
<dbReference type="PIRSF" id="PIRSF006603">
    <property type="entry name" value="DinF"/>
    <property type="match status" value="1"/>
</dbReference>
<feature type="transmembrane region" description="Helical" evidence="10">
    <location>
        <begin position="390"/>
        <end position="412"/>
    </location>
</feature>
<feature type="transmembrane region" description="Helical" evidence="10">
    <location>
        <begin position="190"/>
        <end position="209"/>
    </location>
</feature>
<feature type="transmembrane region" description="Helical" evidence="10">
    <location>
        <begin position="128"/>
        <end position="145"/>
    </location>
</feature>
<evidence type="ECO:0000256" key="5">
    <source>
        <dbReference type="ARBA" id="ARBA00022692"/>
    </source>
</evidence>
<proteinExistence type="predicted"/>
<accession>A0ABZ1E1V7</accession>
<evidence type="ECO:0000313" key="12">
    <source>
        <dbReference type="Proteomes" id="UP001623290"/>
    </source>
</evidence>
<feature type="transmembrane region" description="Helical" evidence="10">
    <location>
        <begin position="230"/>
        <end position="249"/>
    </location>
</feature>
<keyword evidence="7" id="KW-0406">Ion transport</keyword>
<feature type="transmembrane region" description="Helical" evidence="10">
    <location>
        <begin position="418"/>
        <end position="439"/>
    </location>
</feature>
<dbReference type="PANTHER" id="PTHR43298">
    <property type="entry name" value="MULTIDRUG RESISTANCE PROTEIN NORM-RELATED"/>
    <property type="match status" value="1"/>
</dbReference>